<evidence type="ECO:0000313" key="2">
    <source>
        <dbReference type="Proteomes" id="UP000199048"/>
    </source>
</evidence>
<keyword evidence="2" id="KW-1185">Reference proteome</keyword>
<reference evidence="2" key="1">
    <citation type="submission" date="2016-10" db="EMBL/GenBank/DDBJ databases">
        <authorList>
            <person name="Varghese N."/>
            <person name="Submissions S."/>
        </authorList>
    </citation>
    <scope>NUCLEOTIDE SEQUENCE [LARGE SCALE GENOMIC DNA]</scope>
    <source>
        <strain evidence="2">BL36</strain>
    </source>
</reference>
<proteinExistence type="predicted"/>
<protein>
    <submittedName>
        <fullName evidence="1">Uncharacterized protein</fullName>
    </submittedName>
</protein>
<evidence type="ECO:0000313" key="1">
    <source>
        <dbReference type="EMBL" id="SFL15822.1"/>
    </source>
</evidence>
<organism evidence="1 2">
    <name type="scientific">Methylobacterium pseudosasicola</name>
    <dbReference type="NCBI Taxonomy" id="582667"/>
    <lineage>
        <taxon>Bacteria</taxon>
        <taxon>Pseudomonadati</taxon>
        <taxon>Pseudomonadota</taxon>
        <taxon>Alphaproteobacteria</taxon>
        <taxon>Hyphomicrobiales</taxon>
        <taxon>Methylobacteriaceae</taxon>
        <taxon>Methylobacterium</taxon>
    </lineage>
</organism>
<accession>A0A1I4FCX2</accession>
<dbReference type="Proteomes" id="UP000199048">
    <property type="component" value="Unassembled WGS sequence"/>
</dbReference>
<sequence length="84" mass="9111">MDMKTPDPLGTMPSARTFGKLDALAAALGCSTTLFFETSDGPSTGHTAQLLQMWLAIRSPEDRRAVFACVQEILKAQADNPRSR</sequence>
<name>A0A1I4FCX2_9HYPH</name>
<dbReference type="EMBL" id="FOTK01000001">
    <property type="protein sequence ID" value="SFL15822.1"/>
    <property type="molecule type" value="Genomic_DNA"/>
</dbReference>
<dbReference type="STRING" id="582667.SAMN05192568_1001254"/>
<dbReference type="AlphaFoldDB" id="A0A1I4FCX2"/>
<gene>
    <name evidence="1" type="ORF">SAMN05192568_1001254</name>
</gene>